<dbReference type="Pfam" id="PF13855">
    <property type="entry name" value="LRR_8"/>
    <property type="match status" value="1"/>
</dbReference>
<dbReference type="Proteomes" id="UP001341281">
    <property type="component" value="Chromosome 05"/>
</dbReference>
<proteinExistence type="predicted"/>
<evidence type="ECO:0000313" key="3">
    <source>
        <dbReference type="EMBL" id="WVZ77839.1"/>
    </source>
</evidence>
<dbReference type="Pfam" id="PF00560">
    <property type="entry name" value="LRR_1"/>
    <property type="match status" value="2"/>
</dbReference>
<protein>
    <submittedName>
        <fullName evidence="3">Uncharacterized protein</fullName>
    </submittedName>
</protein>
<reference evidence="3 4" key="1">
    <citation type="submission" date="2024-02" db="EMBL/GenBank/DDBJ databases">
        <title>High-quality chromosome-scale genome assembly of Pensacola bahiagrass (Paspalum notatum Flugge var. saurae).</title>
        <authorList>
            <person name="Vega J.M."/>
            <person name="Podio M."/>
            <person name="Orjuela J."/>
            <person name="Siena L.A."/>
            <person name="Pessino S.C."/>
            <person name="Combes M.C."/>
            <person name="Mariac C."/>
            <person name="Albertini E."/>
            <person name="Pupilli F."/>
            <person name="Ortiz J.P.A."/>
            <person name="Leblanc O."/>
        </authorList>
    </citation>
    <scope>NUCLEOTIDE SEQUENCE [LARGE SCALE GENOMIC DNA]</scope>
    <source>
        <strain evidence="3">R1</strain>
        <tissue evidence="3">Leaf</tissue>
    </source>
</reference>
<sequence length="350" mass="38901">MPATTALLGRFPLIFVQHHHHLLCLSSLITNSEAIPSGIGNCSMLKVLEADHNHLATIFKEYLMARESMAKLSNLIILDLGENNFTGKIPDTIGDCKKSIWATTICLGSYTDLIMTDLKNNSFTGELARVNFSKLENLETLDLARNNFSGTIPESIYSCIKLTALRLSNNNLQRQLSKGIGNLKSISFLSLADVGLTKITSVLHILQGSKNFNTLLITHNFMNETTPDEDNIDGIEAAWPVAKLGNDDLHRVAGPPSGLSSCYYVQKNIDGFENLRLLGIGECQLLGTIPLWISKLANLEILLLNGNQLSGPIPTWFHTPKLPFLSRHIKQQLYRRNSKRINEYANANFR</sequence>
<evidence type="ECO:0000256" key="1">
    <source>
        <dbReference type="ARBA" id="ARBA00022614"/>
    </source>
</evidence>
<dbReference type="EMBL" id="CP144749">
    <property type="protein sequence ID" value="WVZ77839.1"/>
    <property type="molecule type" value="Genomic_DNA"/>
</dbReference>
<keyword evidence="1" id="KW-0433">Leucine-rich repeat</keyword>
<dbReference type="InterPro" id="IPR052941">
    <property type="entry name" value="StomDev_PlantInt_Reg"/>
</dbReference>
<keyword evidence="2" id="KW-0677">Repeat</keyword>
<keyword evidence="4" id="KW-1185">Reference proteome</keyword>
<dbReference type="SUPFAM" id="SSF52058">
    <property type="entry name" value="L domain-like"/>
    <property type="match status" value="1"/>
</dbReference>
<evidence type="ECO:0000313" key="4">
    <source>
        <dbReference type="Proteomes" id="UP001341281"/>
    </source>
</evidence>
<dbReference type="PANTHER" id="PTHR48004">
    <property type="entry name" value="OS01G0149700 PROTEIN"/>
    <property type="match status" value="1"/>
</dbReference>
<dbReference type="PANTHER" id="PTHR48004:SF103">
    <property type="entry name" value="OS01G0515300 PROTEIN"/>
    <property type="match status" value="1"/>
</dbReference>
<dbReference type="InterPro" id="IPR032675">
    <property type="entry name" value="LRR_dom_sf"/>
</dbReference>
<gene>
    <name evidence="3" type="ORF">U9M48_025655</name>
</gene>
<dbReference type="AlphaFoldDB" id="A0AAQ3TR59"/>
<dbReference type="Gene3D" id="3.80.10.10">
    <property type="entry name" value="Ribonuclease Inhibitor"/>
    <property type="match status" value="3"/>
</dbReference>
<organism evidence="3 4">
    <name type="scientific">Paspalum notatum var. saurae</name>
    <dbReference type="NCBI Taxonomy" id="547442"/>
    <lineage>
        <taxon>Eukaryota</taxon>
        <taxon>Viridiplantae</taxon>
        <taxon>Streptophyta</taxon>
        <taxon>Embryophyta</taxon>
        <taxon>Tracheophyta</taxon>
        <taxon>Spermatophyta</taxon>
        <taxon>Magnoliopsida</taxon>
        <taxon>Liliopsida</taxon>
        <taxon>Poales</taxon>
        <taxon>Poaceae</taxon>
        <taxon>PACMAD clade</taxon>
        <taxon>Panicoideae</taxon>
        <taxon>Andropogonodae</taxon>
        <taxon>Paspaleae</taxon>
        <taxon>Paspalinae</taxon>
        <taxon>Paspalum</taxon>
    </lineage>
</organism>
<accession>A0AAQ3TR59</accession>
<dbReference type="InterPro" id="IPR001611">
    <property type="entry name" value="Leu-rich_rpt"/>
</dbReference>
<dbReference type="InterPro" id="IPR003591">
    <property type="entry name" value="Leu-rich_rpt_typical-subtyp"/>
</dbReference>
<dbReference type="SMART" id="SM00369">
    <property type="entry name" value="LRR_TYP"/>
    <property type="match status" value="4"/>
</dbReference>
<evidence type="ECO:0000256" key="2">
    <source>
        <dbReference type="ARBA" id="ARBA00022737"/>
    </source>
</evidence>
<name>A0AAQ3TR59_PASNO</name>